<dbReference type="EMBL" id="CAXAMM010015058">
    <property type="protein sequence ID" value="CAK9035412.1"/>
    <property type="molecule type" value="Genomic_DNA"/>
</dbReference>
<name>A0ABP0L8D0_9DINO</name>
<proteinExistence type="predicted"/>
<keyword evidence="1" id="KW-0812">Transmembrane</keyword>
<gene>
    <name evidence="2" type="ORF">SCF082_LOCUS21275</name>
</gene>
<feature type="transmembrane region" description="Helical" evidence="1">
    <location>
        <begin position="211"/>
        <end position="231"/>
    </location>
</feature>
<protein>
    <submittedName>
        <fullName evidence="2">Chloroplastic</fullName>
    </submittedName>
</protein>
<evidence type="ECO:0000313" key="2">
    <source>
        <dbReference type="EMBL" id="CAK9035412.1"/>
    </source>
</evidence>
<keyword evidence="1" id="KW-1133">Transmembrane helix</keyword>
<keyword evidence="3" id="KW-1185">Reference proteome</keyword>
<evidence type="ECO:0000313" key="3">
    <source>
        <dbReference type="Proteomes" id="UP001642464"/>
    </source>
</evidence>
<accession>A0ABP0L8D0</accession>
<comment type="caution">
    <text evidence="2">The sequence shown here is derived from an EMBL/GenBank/DDBJ whole genome shotgun (WGS) entry which is preliminary data.</text>
</comment>
<evidence type="ECO:0000256" key="1">
    <source>
        <dbReference type="SAM" id="Phobius"/>
    </source>
</evidence>
<dbReference type="Proteomes" id="UP001642464">
    <property type="component" value="Unassembled WGS sequence"/>
</dbReference>
<reference evidence="2 3" key="1">
    <citation type="submission" date="2024-02" db="EMBL/GenBank/DDBJ databases">
        <authorList>
            <person name="Chen Y."/>
            <person name="Shah S."/>
            <person name="Dougan E. K."/>
            <person name="Thang M."/>
            <person name="Chan C."/>
        </authorList>
    </citation>
    <scope>NUCLEOTIDE SEQUENCE [LARGE SCALE GENOMIC DNA]</scope>
</reference>
<feature type="transmembrane region" description="Helical" evidence="1">
    <location>
        <begin position="30"/>
        <end position="51"/>
    </location>
</feature>
<organism evidence="2 3">
    <name type="scientific">Durusdinium trenchii</name>
    <dbReference type="NCBI Taxonomy" id="1381693"/>
    <lineage>
        <taxon>Eukaryota</taxon>
        <taxon>Sar</taxon>
        <taxon>Alveolata</taxon>
        <taxon>Dinophyceae</taxon>
        <taxon>Suessiales</taxon>
        <taxon>Symbiodiniaceae</taxon>
        <taxon>Durusdinium</taxon>
    </lineage>
</organism>
<sequence>MLRLAQPGPKVQLSCRALWGNYDLVERGRFSVWSLFIAITAIVAFALGLSTGSFNYSEHMRGIYDVQSLNAYVEVNPATMRGQELMDAGRVQFVSGANVDLNLADGFKNTDVYCVAPITLNGASLASYDFWAVGKNCCSDKLADFRCGAYKSQGLKGGVRITDDVDRDFYRLAVQQAQSAHAIKAIHPLFFEWTENSFDQMMEDERAGYQVFLMSMLGHFIFQAILVAIAVTCFTKNRFE</sequence>
<keyword evidence="1" id="KW-0472">Membrane</keyword>